<comment type="subcellular location">
    <subcellularLocation>
        <location evidence="1">Cytoplasm</location>
        <location evidence="1">Cytoskeleton</location>
    </subcellularLocation>
</comment>
<evidence type="ECO:0000256" key="3">
    <source>
        <dbReference type="ARBA" id="ARBA00016840"/>
    </source>
</evidence>
<feature type="region of interest" description="Disordered" evidence="6">
    <location>
        <begin position="320"/>
        <end position="340"/>
    </location>
</feature>
<dbReference type="GO" id="GO:0000226">
    <property type="term" value="P:microtubule cytoskeleton organization"/>
    <property type="evidence" value="ECO:0007669"/>
    <property type="project" value="TreeGrafter"/>
</dbReference>
<evidence type="ECO:0000313" key="7">
    <source>
        <dbReference type="EMBL" id="KAK2584008.1"/>
    </source>
</evidence>
<comment type="caution">
    <text evidence="7">The sequence shown here is derived from an EMBL/GenBank/DDBJ whole genome shotgun (WGS) entry which is preliminary data.</text>
</comment>
<evidence type="ECO:0000256" key="2">
    <source>
        <dbReference type="ARBA" id="ARBA00010305"/>
    </source>
</evidence>
<proteinExistence type="inferred from homology"/>
<keyword evidence="4" id="KW-0963">Cytoplasm</keyword>
<evidence type="ECO:0000256" key="1">
    <source>
        <dbReference type="ARBA" id="ARBA00004245"/>
    </source>
</evidence>
<dbReference type="InterPro" id="IPR022083">
    <property type="entry name" value="KBP"/>
</dbReference>
<dbReference type="SUPFAM" id="SSF48452">
    <property type="entry name" value="TPR-like"/>
    <property type="match status" value="1"/>
</dbReference>
<dbReference type="GO" id="GO:0021952">
    <property type="term" value="P:central nervous system projection neuron axonogenesis"/>
    <property type="evidence" value="ECO:0007669"/>
    <property type="project" value="TreeGrafter"/>
</dbReference>
<dbReference type="GO" id="GO:1990535">
    <property type="term" value="P:neuron projection maintenance"/>
    <property type="evidence" value="ECO:0007669"/>
    <property type="project" value="TreeGrafter"/>
</dbReference>
<evidence type="ECO:0000256" key="6">
    <source>
        <dbReference type="SAM" id="MobiDB-lite"/>
    </source>
</evidence>
<dbReference type="InterPro" id="IPR011990">
    <property type="entry name" value="TPR-like_helical_dom_sf"/>
</dbReference>
<dbReference type="AlphaFoldDB" id="A0AAD9RQP7"/>
<keyword evidence="8" id="KW-1185">Reference proteome</keyword>
<accession>A0AAD9RQP7</accession>
<dbReference type="Gene3D" id="1.25.40.10">
    <property type="entry name" value="Tetratricopeptide repeat domain"/>
    <property type="match status" value="1"/>
</dbReference>
<comment type="similarity">
    <text evidence="2">Belongs to the KIF-binding protein family.</text>
</comment>
<evidence type="ECO:0000256" key="4">
    <source>
        <dbReference type="ARBA" id="ARBA00022490"/>
    </source>
</evidence>
<evidence type="ECO:0000313" key="8">
    <source>
        <dbReference type="Proteomes" id="UP001258017"/>
    </source>
</evidence>
<gene>
    <name evidence="7" type="ORF">KPH14_006465</name>
</gene>
<organism evidence="7 8">
    <name type="scientific">Odynerus spinipes</name>
    <dbReference type="NCBI Taxonomy" id="1348599"/>
    <lineage>
        <taxon>Eukaryota</taxon>
        <taxon>Metazoa</taxon>
        <taxon>Ecdysozoa</taxon>
        <taxon>Arthropoda</taxon>
        <taxon>Hexapoda</taxon>
        <taxon>Insecta</taxon>
        <taxon>Pterygota</taxon>
        <taxon>Neoptera</taxon>
        <taxon>Endopterygota</taxon>
        <taxon>Hymenoptera</taxon>
        <taxon>Apocrita</taxon>
        <taxon>Aculeata</taxon>
        <taxon>Vespoidea</taxon>
        <taxon>Vespidae</taxon>
        <taxon>Eumeninae</taxon>
        <taxon>Odynerus</taxon>
    </lineage>
</organism>
<name>A0AAD9RQP7_9HYME</name>
<reference evidence="7" key="1">
    <citation type="submission" date="2021-08" db="EMBL/GenBank/DDBJ databases">
        <authorList>
            <person name="Misof B."/>
            <person name="Oliver O."/>
            <person name="Podsiadlowski L."/>
            <person name="Donath A."/>
            <person name="Peters R."/>
            <person name="Mayer C."/>
            <person name="Rust J."/>
            <person name="Gunkel S."/>
            <person name="Lesny P."/>
            <person name="Martin S."/>
            <person name="Oeyen J.P."/>
            <person name="Petersen M."/>
            <person name="Panagiotis P."/>
            <person name="Wilbrandt J."/>
            <person name="Tanja T."/>
        </authorList>
    </citation>
    <scope>NUCLEOTIDE SEQUENCE</scope>
    <source>
        <strain evidence="7">GBR_01_08_01A</strain>
        <tissue evidence="7">Thorax + abdomen</tissue>
    </source>
</reference>
<dbReference type="Proteomes" id="UP001258017">
    <property type="component" value="Unassembled WGS sequence"/>
</dbReference>
<dbReference type="EMBL" id="JAIFRP010000026">
    <property type="protein sequence ID" value="KAK2584008.1"/>
    <property type="molecule type" value="Genomic_DNA"/>
</dbReference>
<dbReference type="GO" id="GO:0005856">
    <property type="term" value="C:cytoskeleton"/>
    <property type="evidence" value="ECO:0007669"/>
    <property type="project" value="UniProtKB-SubCell"/>
</dbReference>
<reference evidence="7" key="2">
    <citation type="journal article" date="2023" name="Commun. Biol.">
        <title>Intrasexual cuticular hydrocarbon dimorphism in a wasp sheds light on hydrocarbon biosynthesis genes in Hymenoptera.</title>
        <authorList>
            <person name="Moris V.C."/>
            <person name="Podsiadlowski L."/>
            <person name="Martin S."/>
            <person name="Oeyen J.P."/>
            <person name="Donath A."/>
            <person name="Petersen M."/>
            <person name="Wilbrandt J."/>
            <person name="Misof B."/>
            <person name="Liedtke D."/>
            <person name="Thamm M."/>
            <person name="Scheiner R."/>
            <person name="Schmitt T."/>
            <person name="Niehuis O."/>
        </authorList>
    </citation>
    <scope>NUCLEOTIDE SEQUENCE</scope>
    <source>
        <strain evidence="7">GBR_01_08_01A</strain>
    </source>
</reference>
<protein>
    <recommendedName>
        <fullName evidence="3">KIF-binding protein</fullName>
    </recommendedName>
</protein>
<sequence length="614" mass="71144">MSSDQIHEKLTSITEKYVKVKELLDEQQTFGSEREPYELKYKAIGILKEMEIDLNNAINSGIQEKEKGFIMLAIVHLNRGILHVDTEELKAGEDQFMKCIDLLKDRELEPEAVLVVLSALNQLGIIWSRWSQPAKAKAFLDRAERIYKDFTDTKKSCQVPVSFASHFGITDTQEDLHSKPLERIHTLTLYYLAQVYGALKNHHKSAVYCHMTLCRQLEENDVIKDLDYIEWALNAATLSQYFMKNEGFPQAKHHLAAASYILKKYEDIMKEKHIETESEIAAAEYERFKHRSADVARCWAKYGILLLSLSKQRLLQKAEKDETDLQDSTDSQLDSKAEKDSERSFDDLKFDILMDDIKPFADEITDAYLLDFNDARPVFLNVQKWLDQAKSYYTLEDHASDYVEIIQDMSQAYKYLSFFEEMEDRQAKMHKRRVDILEATVQELNPQYYKIACRQIWMELGETYSDILDIKLDRLQISEDNPDPHALTKINHLAESAIKNFQLFLNSLENNSTDAKTVTFSDDVVQPALGAYFQMGRLYNKIITPDKSIQLENTQNSINAYRFVIDYCETHPKAAELMKQELTLCQEIVNLLPMKADKLRQELMNSGTNLLTAF</sequence>
<evidence type="ECO:0000256" key="5">
    <source>
        <dbReference type="ARBA" id="ARBA00023212"/>
    </source>
</evidence>
<keyword evidence="5" id="KW-0206">Cytoskeleton</keyword>
<dbReference type="PANTHER" id="PTHR46321">
    <property type="entry name" value="KIF1-BINDING PROTEIN"/>
    <property type="match status" value="1"/>
</dbReference>
<dbReference type="PANTHER" id="PTHR46321:SF1">
    <property type="entry name" value="KIF-BINDING PROTEIN"/>
    <property type="match status" value="1"/>
</dbReference>
<dbReference type="Pfam" id="PF12309">
    <property type="entry name" value="KBP_C"/>
    <property type="match status" value="1"/>
</dbReference>